<feature type="region of interest" description="Disordered" evidence="1">
    <location>
        <begin position="1"/>
        <end position="53"/>
    </location>
</feature>
<name>A0A419ABS1_9RHOB</name>
<dbReference type="InterPro" id="IPR002625">
    <property type="entry name" value="Smr_dom"/>
</dbReference>
<proteinExistence type="predicted"/>
<dbReference type="SUPFAM" id="SSF160443">
    <property type="entry name" value="SMR domain-like"/>
    <property type="match status" value="1"/>
</dbReference>
<comment type="caution">
    <text evidence="3">The sequence shown here is derived from an EMBL/GenBank/DDBJ whole genome shotgun (WGS) entry which is preliminary data.</text>
</comment>
<dbReference type="RefSeq" id="WP_119896422.1">
    <property type="nucleotide sequence ID" value="NZ_QNRC01000007.1"/>
</dbReference>
<gene>
    <name evidence="3" type="ORF">D3P05_01495</name>
</gene>
<dbReference type="AlphaFoldDB" id="A0A419ABS1"/>
<feature type="compositionally biased region" description="Low complexity" evidence="1">
    <location>
        <begin position="44"/>
        <end position="53"/>
    </location>
</feature>
<evidence type="ECO:0000313" key="4">
    <source>
        <dbReference type="Proteomes" id="UP000283587"/>
    </source>
</evidence>
<dbReference type="PANTHER" id="PTHR35562:SF2">
    <property type="entry name" value="DNA ENDONUCLEASE SMRA-RELATED"/>
    <property type="match status" value="1"/>
</dbReference>
<organism evidence="3 4">
    <name type="scientific">Paracoccus siganidrum</name>
    <dbReference type="NCBI Taxonomy" id="1276757"/>
    <lineage>
        <taxon>Bacteria</taxon>
        <taxon>Pseudomonadati</taxon>
        <taxon>Pseudomonadota</taxon>
        <taxon>Alphaproteobacteria</taxon>
        <taxon>Rhodobacterales</taxon>
        <taxon>Paracoccaceae</taxon>
        <taxon>Paracoccus</taxon>
    </lineage>
</organism>
<evidence type="ECO:0000313" key="3">
    <source>
        <dbReference type="EMBL" id="RJL21279.1"/>
    </source>
</evidence>
<dbReference type="Pfam" id="PF01713">
    <property type="entry name" value="Smr"/>
    <property type="match status" value="1"/>
</dbReference>
<dbReference type="PANTHER" id="PTHR35562">
    <property type="entry name" value="DNA ENDONUCLEASE SMRA-RELATED"/>
    <property type="match status" value="1"/>
</dbReference>
<dbReference type="EMBL" id="QZEW01000005">
    <property type="protein sequence ID" value="RJL21279.1"/>
    <property type="molecule type" value="Genomic_DNA"/>
</dbReference>
<dbReference type="SMART" id="SM00463">
    <property type="entry name" value="SMR"/>
    <property type="match status" value="1"/>
</dbReference>
<feature type="domain" description="Smr" evidence="2">
    <location>
        <begin position="108"/>
        <end position="196"/>
    </location>
</feature>
<evidence type="ECO:0000259" key="2">
    <source>
        <dbReference type="PROSITE" id="PS50828"/>
    </source>
</evidence>
<dbReference type="InterPro" id="IPR036063">
    <property type="entry name" value="Smr_dom_sf"/>
</dbReference>
<dbReference type="Gene3D" id="3.30.1370.110">
    <property type="match status" value="1"/>
</dbReference>
<feature type="compositionally biased region" description="Basic and acidic residues" evidence="1">
    <location>
        <begin position="1"/>
        <end position="15"/>
    </location>
</feature>
<accession>A0A419ABS1</accession>
<protein>
    <submittedName>
        <fullName evidence="3">DNA mismatch repair protein MutS</fullName>
    </submittedName>
</protein>
<keyword evidence="4" id="KW-1185">Reference proteome</keyword>
<sequence length="197" mass="21531">MARKRGLSDEEKELWSRVARSAVPLHPQGRSDPPPEPAPKRKPAAAPAPRFAADLPPAFHIGQTALPPGPAPGRAPTPAERLAEAPLRMDHKTHKRMRQGRLRPEARLDLHGMTLAAAHPELIRFILSCQGAGLRLVLVITGKGRGDHGPLPTRPGALRHQVPHWLHVPPLSGVVQQVSAAHYRHGGEGAYYVYLRR</sequence>
<reference evidence="4" key="1">
    <citation type="submission" date="2018-09" db="EMBL/GenBank/DDBJ databases">
        <title>Paracoccus onubensis nov. sp. a moderate halophilic bacterium isolated from Gruta de las Maravillas (Aracena, Spain).</title>
        <authorList>
            <person name="Jurado V."/>
            <person name="Gutierrez-Patricio S."/>
            <person name="Gonzalez-Pimentel J.L."/>
            <person name="Miller A.Z."/>
            <person name="Laiz L."/>
            <person name="Saiz-Jimenez C."/>
        </authorList>
    </citation>
    <scope>NUCLEOTIDE SEQUENCE [LARGE SCALE GENOMIC DNA]</scope>
    <source>
        <strain evidence="4">DSM 26381</strain>
    </source>
</reference>
<dbReference type="OrthoDB" id="7165597at2"/>
<dbReference type="Proteomes" id="UP000283587">
    <property type="component" value="Unassembled WGS sequence"/>
</dbReference>
<dbReference type="PROSITE" id="PS50828">
    <property type="entry name" value="SMR"/>
    <property type="match status" value="1"/>
</dbReference>
<evidence type="ECO:0000256" key="1">
    <source>
        <dbReference type="SAM" id="MobiDB-lite"/>
    </source>
</evidence>